<name>A0ABU1NXR0_9BACL</name>
<dbReference type="InterPro" id="IPR036291">
    <property type="entry name" value="NAD(P)-bd_dom_sf"/>
</dbReference>
<protein>
    <submittedName>
        <fullName evidence="5">Phosphoglycerate dehydrogenase-like enzyme</fullName>
    </submittedName>
</protein>
<evidence type="ECO:0000313" key="6">
    <source>
        <dbReference type="Proteomes" id="UP001267290"/>
    </source>
</evidence>
<dbReference type="SUPFAM" id="SSF51735">
    <property type="entry name" value="NAD(P)-binding Rossmann-fold domains"/>
    <property type="match status" value="1"/>
</dbReference>
<evidence type="ECO:0000256" key="3">
    <source>
        <dbReference type="ARBA" id="ARBA00023027"/>
    </source>
</evidence>
<evidence type="ECO:0000256" key="1">
    <source>
        <dbReference type="ARBA" id="ARBA00005854"/>
    </source>
</evidence>
<keyword evidence="3" id="KW-0520">NAD</keyword>
<dbReference type="Pfam" id="PF02826">
    <property type="entry name" value="2-Hacid_dh_C"/>
    <property type="match status" value="1"/>
</dbReference>
<dbReference type="PANTHER" id="PTHR42789">
    <property type="entry name" value="D-ISOMER SPECIFIC 2-HYDROXYACID DEHYDROGENASE FAMILY PROTEIN (AFU_ORTHOLOGUE AFUA_6G10090)"/>
    <property type="match status" value="1"/>
</dbReference>
<evidence type="ECO:0000256" key="2">
    <source>
        <dbReference type="ARBA" id="ARBA00023002"/>
    </source>
</evidence>
<dbReference type="PANTHER" id="PTHR42789:SF1">
    <property type="entry name" value="D-ISOMER SPECIFIC 2-HYDROXYACID DEHYDROGENASE FAMILY PROTEIN (AFU_ORTHOLOGUE AFUA_6G10090)"/>
    <property type="match status" value="1"/>
</dbReference>
<keyword evidence="6" id="KW-1185">Reference proteome</keyword>
<keyword evidence="2" id="KW-0560">Oxidoreductase</keyword>
<dbReference type="CDD" id="cd12167">
    <property type="entry name" value="2-Hacid_dh_8"/>
    <property type="match status" value="1"/>
</dbReference>
<dbReference type="RefSeq" id="WP_310499412.1">
    <property type="nucleotide sequence ID" value="NZ_JAVDSB010000004.1"/>
</dbReference>
<comment type="similarity">
    <text evidence="1">Belongs to the D-isomer specific 2-hydroxyacid dehydrogenase family.</text>
</comment>
<dbReference type="Proteomes" id="UP001267290">
    <property type="component" value="Unassembled WGS sequence"/>
</dbReference>
<reference evidence="5 6" key="1">
    <citation type="submission" date="2023-07" db="EMBL/GenBank/DDBJ databases">
        <title>Sorghum-associated microbial communities from plants grown in Nebraska, USA.</title>
        <authorList>
            <person name="Schachtman D."/>
        </authorList>
    </citation>
    <scope>NUCLEOTIDE SEQUENCE [LARGE SCALE GENOMIC DNA]</scope>
    <source>
        <strain evidence="5 6">CC258</strain>
    </source>
</reference>
<organism evidence="5 6">
    <name type="scientific">Paenibacillus qinlingensis</name>
    <dbReference type="NCBI Taxonomy" id="1837343"/>
    <lineage>
        <taxon>Bacteria</taxon>
        <taxon>Bacillati</taxon>
        <taxon>Bacillota</taxon>
        <taxon>Bacilli</taxon>
        <taxon>Bacillales</taxon>
        <taxon>Paenibacillaceae</taxon>
        <taxon>Paenibacillus</taxon>
    </lineage>
</organism>
<dbReference type="InterPro" id="IPR006140">
    <property type="entry name" value="D-isomer_DH_NAD-bd"/>
</dbReference>
<comment type="caution">
    <text evidence="5">The sequence shown here is derived from an EMBL/GenBank/DDBJ whole genome shotgun (WGS) entry which is preliminary data.</text>
</comment>
<evidence type="ECO:0000259" key="4">
    <source>
        <dbReference type="Pfam" id="PF02826"/>
    </source>
</evidence>
<gene>
    <name evidence="5" type="ORF">J2736_003045</name>
</gene>
<proteinExistence type="inferred from homology"/>
<sequence length="333" mass="37436">MRTLVTIKNPELRELTWPEATLQKLKGFTEVDFIPLHEKFTSEDLAERIGEYDACITSWGSPVFTPEVLARATRLKFIGHGAGSVAVIVKEDVFETDITVVSANKVLALSTAECAFSMIFAGAWNLSSLSAGLKQGQWSNNGRDTVLGVTRRIIGLVGYGEISKHVIRMLKPFNVKIWVHSNYCSQEEAKAQGFQLCELNALFEQCDIVSIHNTLTDRTRGMIGTEQLKRLRDGALLVNTARGPVVQEHALLEELRTGRINAMLDVYDREPLSIEHELLKLSNVVCLPHIGGFHGLLKRELCDFIVDELKRFTEEQPLLGHVTLDHYRRLTRK</sequence>
<dbReference type="InterPro" id="IPR050857">
    <property type="entry name" value="D-2-hydroxyacid_DH"/>
</dbReference>
<evidence type="ECO:0000313" key="5">
    <source>
        <dbReference type="EMBL" id="MDR6551856.1"/>
    </source>
</evidence>
<dbReference type="Gene3D" id="3.40.50.720">
    <property type="entry name" value="NAD(P)-binding Rossmann-like Domain"/>
    <property type="match status" value="2"/>
</dbReference>
<dbReference type="EMBL" id="JAVDSB010000004">
    <property type="protein sequence ID" value="MDR6551856.1"/>
    <property type="molecule type" value="Genomic_DNA"/>
</dbReference>
<dbReference type="SUPFAM" id="SSF52283">
    <property type="entry name" value="Formate/glycerate dehydrogenase catalytic domain-like"/>
    <property type="match status" value="1"/>
</dbReference>
<feature type="domain" description="D-isomer specific 2-hydroxyacid dehydrogenase NAD-binding" evidence="4">
    <location>
        <begin position="117"/>
        <end position="291"/>
    </location>
</feature>
<accession>A0ABU1NXR0</accession>